<dbReference type="Pfam" id="PF00059">
    <property type="entry name" value="Lectin_C"/>
    <property type="match status" value="1"/>
</dbReference>
<reference evidence="4" key="1">
    <citation type="submission" date="2023-10" db="EMBL/GenBank/DDBJ databases">
        <title>Genome assembly of Pristionchus species.</title>
        <authorList>
            <person name="Yoshida K."/>
            <person name="Sommer R.J."/>
        </authorList>
    </citation>
    <scope>NUCLEOTIDE SEQUENCE</scope>
    <source>
        <strain evidence="4">RS0144</strain>
    </source>
</reference>
<dbReference type="SMART" id="SM00042">
    <property type="entry name" value="CUB"/>
    <property type="match status" value="1"/>
</dbReference>
<gene>
    <name evidence="4" type="ORF">PENTCL1PPCAC_12675</name>
</gene>
<comment type="caution">
    <text evidence="4">The sequence shown here is derived from an EMBL/GenBank/DDBJ whole genome shotgun (WGS) entry which is preliminary data.</text>
</comment>
<proteinExistence type="predicted"/>
<dbReference type="Gene3D" id="3.10.100.10">
    <property type="entry name" value="Mannose-Binding Protein A, subunit A"/>
    <property type="match status" value="2"/>
</dbReference>
<dbReference type="InterPro" id="IPR000859">
    <property type="entry name" value="CUB_dom"/>
</dbReference>
<dbReference type="InterPro" id="IPR001304">
    <property type="entry name" value="C-type_lectin-like"/>
</dbReference>
<evidence type="ECO:0000313" key="5">
    <source>
        <dbReference type="Proteomes" id="UP001432027"/>
    </source>
</evidence>
<name>A0AAV5T4Q7_9BILA</name>
<dbReference type="PANTHER" id="PTHR22991">
    <property type="entry name" value="PROTEIN CBG13490"/>
    <property type="match status" value="1"/>
</dbReference>
<evidence type="ECO:0000313" key="4">
    <source>
        <dbReference type="EMBL" id="GMS90500.1"/>
    </source>
</evidence>
<feature type="signal peptide" evidence="2">
    <location>
        <begin position="1"/>
        <end position="33"/>
    </location>
</feature>
<dbReference type="AlphaFoldDB" id="A0AAV5T4Q7"/>
<dbReference type="SMART" id="SM00034">
    <property type="entry name" value="CLECT"/>
    <property type="match status" value="1"/>
</dbReference>
<sequence length="440" mass="48474">SSSQELSRMLPSLQRKYLLPVLFITLRLIGIQADTPTDAPPTEFDGLLCPSGMDLVRNGECRGAAQLQFNTTWREGSDKAIELCSAKQGFPVSIHNDEDFIYWDKLSSTGDLPHRYLVLGIVCNTSSMRWQWADGSPIDYKPLSYNSALNAYCSTGTTWYLENNLMTWYQLSRKDVINMDIYCISDLKKAEIEHVGCLGFSHDDSDSTCFQISQNEENWYDAQKVCRLEGSSIASIHSTQENSFIRRAAVSQGLLDGLLLGASLSGKSNNFSWLDGSEWNYNNFVPGFPIDGLGSCLAMATNDIEGQWTNMECSMKMPFVCSRKPFAEDTTTTCLGANVNEGDVITSPGYPTDASVPCDFFLKVDSGKQVEVEVILLEANSCCDHLVLSEGSMGGDVIANLTGAIGKTTFRTKSSSVMRASWQPYGGVNVRGMMITFHGV</sequence>
<dbReference type="Proteomes" id="UP001432027">
    <property type="component" value="Unassembled WGS sequence"/>
</dbReference>
<dbReference type="CDD" id="cd00037">
    <property type="entry name" value="CLECT"/>
    <property type="match status" value="1"/>
</dbReference>
<dbReference type="InterPro" id="IPR016187">
    <property type="entry name" value="CTDL_fold"/>
</dbReference>
<evidence type="ECO:0000256" key="1">
    <source>
        <dbReference type="ARBA" id="ARBA00023157"/>
    </source>
</evidence>
<dbReference type="InterPro" id="IPR035914">
    <property type="entry name" value="Sperma_CUB_dom_sf"/>
</dbReference>
<feature type="chain" id="PRO_5043574039" description="C-type lectin domain-containing protein" evidence="2">
    <location>
        <begin position="34"/>
        <end position="440"/>
    </location>
</feature>
<keyword evidence="2" id="KW-0732">Signal</keyword>
<feature type="non-terminal residue" evidence="4">
    <location>
        <position position="1"/>
    </location>
</feature>
<evidence type="ECO:0000256" key="2">
    <source>
        <dbReference type="SAM" id="SignalP"/>
    </source>
</evidence>
<evidence type="ECO:0000259" key="3">
    <source>
        <dbReference type="PROSITE" id="PS50041"/>
    </source>
</evidence>
<organism evidence="4 5">
    <name type="scientific">Pristionchus entomophagus</name>
    <dbReference type="NCBI Taxonomy" id="358040"/>
    <lineage>
        <taxon>Eukaryota</taxon>
        <taxon>Metazoa</taxon>
        <taxon>Ecdysozoa</taxon>
        <taxon>Nematoda</taxon>
        <taxon>Chromadorea</taxon>
        <taxon>Rhabditida</taxon>
        <taxon>Rhabditina</taxon>
        <taxon>Diplogasteromorpha</taxon>
        <taxon>Diplogasteroidea</taxon>
        <taxon>Neodiplogasteridae</taxon>
        <taxon>Pristionchus</taxon>
    </lineage>
</organism>
<keyword evidence="5" id="KW-1185">Reference proteome</keyword>
<dbReference type="SUPFAM" id="SSF49854">
    <property type="entry name" value="Spermadhesin, CUB domain"/>
    <property type="match status" value="1"/>
</dbReference>
<dbReference type="SUPFAM" id="SSF56436">
    <property type="entry name" value="C-type lectin-like"/>
    <property type="match status" value="2"/>
</dbReference>
<dbReference type="InterPro" id="IPR050976">
    <property type="entry name" value="Snaclec"/>
</dbReference>
<accession>A0AAV5T4Q7</accession>
<dbReference type="InterPro" id="IPR016186">
    <property type="entry name" value="C-type_lectin-like/link_sf"/>
</dbReference>
<dbReference type="EMBL" id="BTSX01000003">
    <property type="protein sequence ID" value="GMS90500.1"/>
    <property type="molecule type" value="Genomic_DNA"/>
</dbReference>
<dbReference type="PANTHER" id="PTHR22991:SF40">
    <property type="entry name" value="PROTEIN CBG13490"/>
    <property type="match status" value="1"/>
</dbReference>
<keyword evidence="1" id="KW-1015">Disulfide bond</keyword>
<protein>
    <recommendedName>
        <fullName evidence="3">C-type lectin domain-containing protein</fullName>
    </recommendedName>
</protein>
<feature type="domain" description="C-type lectin" evidence="3">
    <location>
        <begin position="205"/>
        <end position="322"/>
    </location>
</feature>
<dbReference type="PROSITE" id="PS50041">
    <property type="entry name" value="C_TYPE_LECTIN_2"/>
    <property type="match status" value="1"/>
</dbReference>